<keyword evidence="5" id="KW-0575">Peroxidase</keyword>
<name>A0A816UFS4_BRANA</name>
<dbReference type="InterPro" id="IPR037944">
    <property type="entry name" value="PRX5-like"/>
</dbReference>
<keyword evidence="6" id="KW-0049">Antioxidant</keyword>
<accession>A0A816UFS4</accession>
<evidence type="ECO:0000256" key="2">
    <source>
        <dbReference type="ARBA" id="ARBA00010505"/>
    </source>
</evidence>
<gene>
    <name evidence="10" type="ORF">DARMORV10_C08P28280.1</name>
</gene>
<evidence type="ECO:0000256" key="4">
    <source>
        <dbReference type="ARBA" id="ARBA00013016"/>
    </source>
</evidence>
<comment type="subunit">
    <text evidence="3">Monomer.</text>
</comment>
<evidence type="ECO:0000313" key="10">
    <source>
        <dbReference type="EMBL" id="CAF2111393.1"/>
    </source>
</evidence>
<sequence length="145" mass="16052">MLDMERFGELKRHRDEMIGHFGGYLNDFQEFEPVVRPPTMESNYPLLEIEEVVAAGDDEAGSSSFRGAWRKDLGIEDEVMLLSDGNGEFTGKLGVELDLRDKPVGLGVRSRRYAILAEDGVVKVLNLEEGGAFTNSGAEDMLKAL</sequence>
<dbReference type="SUPFAM" id="SSF52833">
    <property type="entry name" value="Thioredoxin-like"/>
    <property type="match status" value="1"/>
</dbReference>
<dbReference type="Pfam" id="PF08534">
    <property type="entry name" value="Redoxin"/>
    <property type="match status" value="1"/>
</dbReference>
<dbReference type="InterPro" id="IPR036249">
    <property type="entry name" value="Thioredoxin-like_sf"/>
</dbReference>
<dbReference type="InterPro" id="IPR013740">
    <property type="entry name" value="Redoxin"/>
</dbReference>
<comment type="catalytic activity">
    <reaction evidence="1">
        <text>[glutaredoxin]-dithiol + a hydroperoxide = [glutaredoxin]-disulfide + an alcohol + H2O</text>
        <dbReference type="Rhea" id="RHEA:62624"/>
        <dbReference type="Rhea" id="RHEA-COMP:10729"/>
        <dbReference type="Rhea" id="RHEA-COMP:10730"/>
        <dbReference type="ChEBI" id="CHEBI:15377"/>
        <dbReference type="ChEBI" id="CHEBI:29950"/>
        <dbReference type="ChEBI" id="CHEBI:30879"/>
        <dbReference type="ChEBI" id="CHEBI:35924"/>
        <dbReference type="ChEBI" id="CHEBI:50058"/>
        <dbReference type="EC" id="1.11.1.25"/>
    </reaction>
</comment>
<evidence type="ECO:0000256" key="8">
    <source>
        <dbReference type="ARBA" id="ARBA00031688"/>
    </source>
</evidence>
<dbReference type="GO" id="GO:0034599">
    <property type="term" value="P:cellular response to oxidative stress"/>
    <property type="evidence" value="ECO:0007669"/>
    <property type="project" value="InterPro"/>
</dbReference>
<dbReference type="EMBL" id="HG994372">
    <property type="protein sequence ID" value="CAF2111393.1"/>
    <property type="molecule type" value="Genomic_DNA"/>
</dbReference>
<proteinExistence type="inferred from homology"/>
<dbReference type="PANTHER" id="PTHR10430">
    <property type="entry name" value="PEROXIREDOXIN"/>
    <property type="match status" value="1"/>
</dbReference>
<evidence type="ECO:0000256" key="1">
    <source>
        <dbReference type="ARBA" id="ARBA00001711"/>
    </source>
</evidence>
<evidence type="ECO:0000259" key="9">
    <source>
        <dbReference type="Pfam" id="PF08534"/>
    </source>
</evidence>
<dbReference type="Proteomes" id="UP001295469">
    <property type="component" value="Chromosome C08"/>
</dbReference>
<evidence type="ECO:0000256" key="6">
    <source>
        <dbReference type="ARBA" id="ARBA00022862"/>
    </source>
</evidence>
<feature type="domain" description="Redoxin" evidence="9">
    <location>
        <begin position="53"/>
        <end position="142"/>
    </location>
</feature>
<dbReference type="PANTHER" id="PTHR10430:SF16">
    <property type="entry name" value="PEROXIREDOXIN-5, MITOCHONDRIAL"/>
    <property type="match status" value="1"/>
</dbReference>
<comment type="similarity">
    <text evidence="2">Belongs to the peroxiredoxin family. Prx5 subfamily.</text>
</comment>
<organism evidence="10">
    <name type="scientific">Brassica napus</name>
    <name type="common">Rape</name>
    <dbReference type="NCBI Taxonomy" id="3708"/>
    <lineage>
        <taxon>Eukaryota</taxon>
        <taxon>Viridiplantae</taxon>
        <taxon>Streptophyta</taxon>
        <taxon>Embryophyta</taxon>
        <taxon>Tracheophyta</taxon>
        <taxon>Spermatophyta</taxon>
        <taxon>Magnoliopsida</taxon>
        <taxon>eudicotyledons</taxon>
        <taxon>Gunneridae</taxon>
        <taxon>Pentapetalae</taxon>
        <taxon>rosids</taxon>
        <taxon>malvids</taxon>
        <taxon>Brassicales</taxon>
        <taxon>Brassicaceae</taxon>
        <taxon>Brassiceae</taxon>
        <taxon>Brassica</taxon>
    </lineage>
</organism>
<dbReference type="GO" id="GO:0008379">
    <property type="term" value="F:thioredoxin peroxidase activity"/>
    <property type="evidence" value="ECO:0007669"/>
    <property type="project" value="InterPro"/>
</dbReference>
<reference evidence="10" key="1">
    <citation type="submission" date="2021-01" db="EMBL/GenBank/DDBJ databases">
        <authorList>
            <consortium name="Genoscope - CEA"/>
            <person name="William W."/>
        </authorList>
    </citation>
    <scope>NUCLEOTIDE SEQUENCE</scope>
</reference>
<dbReference type="AlphaFoldDB" id="A0A816UFS4"/>
<keyword evidence="7" id="KW-0560">Oxidoreductase</keyword>
<evidence type="ECO:0000256" key="3">
    <source>
        <dbReference type="ARBA" id="ARBA00011245"/>
    </source>
</evidence>
<dbReference type="EC" id="1.11.1.25" evidence="4"/>
<dbReference type="Gene3D" id="3.40.30.10">
    <property type="entry name" value="Glutaredoxin"/>
    <property type="match status" value="1"/>
</dbReference>
<protein>
    <recommendedName>
        <fullName evidence="4">glutaredoxin-dependent peroxiredoxin</fullName>
        <ecNumber evidence="4">1.11.1.25</ecNumber>
    </recommendedName>
    <alternativeName>
        <fullName evidence="8">Glutaredoxin-dependent peroxiredoxin</fullName>
    </alternativeName>
</protein>
<evidence type="ECO:0000256" key="5">
    <source>
        <dbReference type="ARBA" id="ARBA00022559"/>
    </source>
</evidence>
<evidence type="ECO:0000256" key="7">
    <source>
        <dbReference type="ARBA" id="ARBA00023002"/>
    </source>
</evidence>